<dbReference type="InterPro" id="IPR038404">
    <property type="entry name" value="TRAP_DctP_sf"/>
</dbReference>
<dbReference type="PANTHER" id="PTHR33376">
    <property type="match status" value="1"/>
</dbReference>
<protein>
    <submittedName>
        <fullName evidence="3">C4-dicarboxylate ABC transporter substrate-binding protein</fullName>
    </submittedName>
</protein>
<name>A0A8B2NPQ3_9HYPH</name>
<dbReference type="Gene3D" id="3.40.190.170">
    <property type="entry name" value="Bacterial extracellular solute-binding protein, family 7"/>
    <property type="match status" value="1"/>
</dbReference>
<organism evidence="3 4">
    <name type="scientific">Acuticoccus sediminis</name>
    <dbReference type="NCBI Taxonomy" id="2184697"/>
    <lineage>
        <taxon>Bacteria</taxon>
        <taxon>Pseudomonadati</taxon>
        <taxon>Pseudomonadota</taxon>
        <taxon>Alphaproteobacteria</taxon>
        <taxon>Hyphomicrobiales</taxon>
        <taxon>Amorphaceae</taxon>
        <taxon>Acuticoccus</taxon>
    </lineage>
</organism>
<dbReference type="GO" id="GO:0055085">
    <property type="term" value="P:transmembrane transport"/>
    <property type="evidence" value="ECO:0007669"/>
    <property type="project" value="InterPro"/>
</dbReference>
<dbReference type="PANTHER" id="PTHR33376:SF4">
    <property type="entry name" value="SIALIC ACID-BINDING PERIPLASMIC PROTEIN SIAP"/>
    <property type="match status" value="1"/>
</dbReference>
<reference evidence="3 4" key="1">
    <citation type="submission" date="2018-05" db="EMBL/GenBank/DDBJ databases">
        <title>Acuticoccus sediminis sp. nov., isolated from deep-sea sediment of Indian Ocean.</title>
        <authorList>
            <person name="Liu X."/>
            <person name="Lai Q."/>
            <person name="Du Y."/>
            <person name="Sun F."/>
            <person name="Zhang X."/>
            <person name="Wang S."/>
            <person name="Shao Z."/>
        </authorList>
    </citation>
    <scope>NUCLEOTIDE SEQUENCE [LARGE SCALE GENOMIC DNA]</scope>
    <source>
        <strain evidence="3 4">PTG4-2</strain>
    </source>
</reference>
<dbReference type="NCBIfam" id="NF037995">
    <property type="entry name" value="TRAP_S1"/>
    <property type="match status" value="1"/>
</dbReference>
<dbReference type="InterPro" id="IPR018389">
    <property type="entry name" value="DctP_fam"/>
</dbReference>
<keyword evidence="1 2" id="KW-0732">Signal</keyword>
<dbReference type="Proteomes" id="UP000249590">
    <property type="component" value="Unassembled WGS sequence"/>
</dbReference>
<comment type="caution">
    <text evidence="3">The sequence shown here is derived from an EMBL/GenBank/DDBJ whole genome shotgun (WGS) entry which is preliminary data.</text>
</comment>
<dbReference type="CDD" id="cd13602">
    <property type="entry name" value="PBP2_TRAP_BpDctp6_7"/>
    <property type="match status" value="1"/>
</dbReference>
<sequence>MPEPTFAVSRLGAAVLASVLAATVPAAAEQWDMPTAYGAGNFITQAYVAFADDVRERTGGEIDITVHPGGSLYGGSEILRAVREGQVPIGARFLGAHSAEAPIFGLDTVPFLATNAAEARALYEASRPALDAALEERGLKLLFAPIWPPQGLFVNTEVTRIEDMQGKRFRAYDPSTTRLAELMGAVPTRTEASEIAQAFSTGMAESMMASGAIGVFQKIWDYVDYFYLVNAWLPKSVVLVNLDTWNGLDEATQTALMEAGAKAEAAVWEEMETVNQGYIDTMREAGMTVEEPSDALAASLKSIGDTMVDEWIATAGDDGAAVIEAYRAAQ</sequence>
<accession>A0A8B2NPQ3</accession>
<keyword evidence="4" id="KW-1185">Reference proteome</keyword>
<evidence type="ECO:0000256" key="2">
    <source>
        <dbReference type="SAM" id="SignalP"/>
    </source>
</evidence>
<evidence type="ECO:0000313" key="3">
    <source>
        <dbReference type="EMBL" id="RAI01866.1"/>
    </source>
</evidence>
<proteinExistence type="predicted"/>
<evidence type="ECO:0000313" key="4">
    <source>
        <dbReference type="Proteomes" id="UP000249590"/>
    </source>
</evidence>
<gene>
    <name evidence="3" type="ORF">DLJ53_10705</name>
</gene>
<evidence type="ECO:0000256" key="1">
    <source>
        <dbReference type="ARBA" id="ARBA00022729"/>
    </source>
</evidence>
<dbReference type="EMBL" id="QHHQ01000002">
    <property type="protein sequence ID" value="RAI01866.1"/>
    <property type="molecule type" value="Genomic_DNA"/>
</dbReference>
<dbReference type="OrthoDB" id="9783941at2"/>
<dbReference type="RefSeq" id="WP_111345052.1">
    <property type="nucleotide sequence ID" value="NZ_JAIWKD010000002.1"/>
</dbReference>
<dbReference type="AlphaFoldDB" id="A0A8B2NPQ3"/>
<feature type="chain" id="PRO_5032900133" evidence="2">
    <location>
        <begin position="29"/>
        <end position="330"/>
    </location>
</feature>
<feature type="signal peptide" evidence="2">
    <location>
        <begin position="1"/>
        <end position="28"/>
    </location>
</feature>
<dbReference type="Pfam" id="PF03480">
    <property type="entry name" value="DctP"/>
    <property type="match status" value="1"/>
</dbReference>